<dbReference type="Proteomes" id="UP000220005">
    <property type="component" value="Unassembled WGS sequence"/>
</dbReference>
<organism evidence="5 6">
    <name type="scientific">Faecalibacterium prausnitzii</name>
    <dbReference type="NCBI Taxonomy" id="853"/>
    <lineage>
        <taxon>Bacteria</taxon>
        <taxon>Bacillati</taxon>
        <taxon>Bacillota</taxon>
        <taxon>Clostridia</taxon>
        <taxon>Eubacteriales</taxon>
        <taxon>Oscillospiraceae</taxon>
        <taxon>Faecalibacterium</taxon>
    </lineage>
</organism>
<feature type="domain" description="S1 motif" evidence="4">
    <location>
        <begin position="206"/>
        <end position="232"/>
    </location>
</feature>
<dbReference type="RefSeq" id="WP_097838746.1">
    <property type="nucleotide sequence ID" value="NZ_NMTY01000004.1"/>
</dbReference>
<dbReference type="SMART" id="SM00316">
    <property type="entry name" value="S1"/>
    <property type="match status" value="2"/>
</dbReference>
<dbReference type="SUPFAM" id="SSF50249">
    <property type="entry name" value="Nucleic acid-binding proteins"/>
    <property type="match status" value="2"/>
</dbReference>
<comment type="caution">
    <text evidence="5">The sequence shown here is derived from an EMBL/GenBank/DDBJ whole genome shotgun (WGS) entry which is preliminary data.</text>
</comment>
<dbReference type="InterPro" id="IPR050437">
    <property type="entry name" value="Ribos_protein_bS1-like"/>
</dbReference>
<evidence type="ECO:0000256" key="1">
    <source>
        <dbReference type="ARBA" id="ARBA00006767"/>
    </source>
</evidence>
<dbReference type="PROSITE" id="PS50126">
    <property type="entry name" value="S1"/>
    <property type="match status" value="2"/>
</dbReference>
<protein>
    <submittedName>
        <fullName evidence="5">RNA-binding protein</fullName>
    </submittedName>
</protein>
<dbReference type="AlphaFoldDB" id="A0A2A7AT47"/>
<evidence type="ECO:0000259" key="4">
    <source>
        <dbReference type="PROSITE" id="PS50126"/>
    </source>
</evidence>
<dbReference type="Pfam" id="PF00575">
    <property type="entry name" value="S1"/>
    <property type="match status" value="1"/>
</dbReference>
<dbReference type="InterPro" id="IPR003029">
    <property type="entry name" value="S1_domain"/>
</dbReference>
<dbReference type="GO" id="GO:0006412">
    <property type="term" value="P:translation"/>
    <property type="evidence" value="ECO:0007669"/>
    <property type="project" value="TreeGrafter"/>
</dbReference>
<dbReference type="GO" id="GO:0003729">
    <property type="term" value="F:mRNA binding"/>
    <property type="evidence" value="ECO:0007669"/>
    <property type="project" value="TreeGrafter"/>
</dbReference>
<evidence type="ECO:0000313" key="5">
    <source>
        <dbReference type="EMBL" id="PDX82263.1"/>
    </source>
</evidence>
<dbReference type="GO" id="GO:0003735">
    <property type="term" value="F:structural constituent of ribosome"/>
    <property type="evidence" value="ECO:0007669"/>
    <property type="project" value="TreeGrafter"/>
</dbReference>
<accession>A0A2A7AT47</accession>
<gene>
    <name evidence="5" type="ORF">CGS58_01995</name>
</gene>
<evidence type="ECO:0000313" key="6">
    <source>
        <dbReference type="Proteomes" id="UP000220005"/>
    </source>
</evidence>
<reference evidence="5 6" key="1">
    <citation type="journal article" date="2017" name="Front. Microbiol.">
        <title>New Insights into the Diversity of the Genus Faecalibacterium.</title>
        <authorList>
            <person name="Benevides L."/>
            <person name="Burman S."/>
            <person name="Martin R."/>
            <person name="Robert V."/>
            <person name="Thomas M."/>
            <person name="Miquel S."/>
            <person name="Chain F."/>
            <person name="Sokol H."/>
            <person name="Bermudez-Humaran L.G."/>
            <person name="Morrison M."/>
            <person name="Langella P."/>
            <person name="Azevedo V.A."/>
            <person name="Chatel J.M."/>
            <person name="Soares S."/>
        </authorList>
    </citation>
    <scope>NUCLEOTIDE SEQUENCE [LARGE SCALE GENOMIC DNA]</scope>
    <source>
        <strain evidence="5 6">CNCM I 4575</strain>
    </source>
</reference>
<dbReference type="Gene3D" id="2.40.50.140">
    <property type="entry name" value="Nucleic acid-binding proteins"/>
    <property type="match status" value="2"/>
</dbReference>
<feature type="domain" description="S1 motif" evidence="4">
    <location>
        <begin position="122"/>
        <end position="190"/>
    </location>
</feature>
<evidence type="ECO:0000256" key="3">
    <source>
        <dbReference type="ARBA" id="ARBA00023274"/>
    </source>
</evidence>
<evidence type="ECO:0000256" key="2">
    <source>
        <dbReference type="ARBA" id="ARBA00022980"/>
    </source>
</evidence>
<dbReference type="EMBL" id="NMTY01000004">
    <property type="protein sequence ID" value="PDX82263.1"/>
    <property type="molecule type" value="Genomic_DNA"/>
</dbReference>
<name>A0A2A7AT47_9FIRM</name>
<dbReference type="GO" id="GO:1990904">
    <property type="term" value="C:ribonucleoprotein complex"/>
    <property type="evidence" value="ECO:0007669"/>
    <property type="project" value="UniProtKB-KW"/>
</dbReference>
<comment type="similarity">
    <text evidence="1">Belongs to the bacterial ribosomal protein bS1 family.</text>
</comment>
<dbReference type="PANTHER" id="PTHR10724">
    <property type="entry name" value="30S RIBOSOMAL PROTEIN S1"/>
    <property type="match status" value="1"/>
</dbReference>
<proteinExistence type="inferred from homology"/>
<keyword evidence="3" id="KW-0687">Ribonucleoprotein</keyword>
<dbReference type="InterPro" id="IPR012340">
    <property type="entry name" value="NA-bd_OB-fold"/>
</dbReference>
<dbReference type="GO" id="GO:0005840">
    <property type="term" value="C:ribosome"/>
    <property type="evidence" value="ECO:0007669"/>
    <property type="project" value="UniProtKB-KW"/>
</dbReference>
<keyword evidence="2" id="KW-0689">Ribosomal protein</keyword>
<sequence>MMQTFRTEGNYRSADRLSAAELRAAMASREILQSTALAFDTTRQLRFEFGGLRAVMPFEQCADGAETGSVRDIAILTRVGRPTCFVIEGMDTDETGQPIYRLSRAEAQRMCKADYLDTLQPGDILPCTVTHIEPFGAFCDVGCGISALLPIDCMSVSRISSPADRVSVGQQILCAIKSRDVQGRFVLTIRELLGTWAENAAAFTVGETVVGIVRSVEEYGTFIEIAPNLAGLAESCPDLRPGQAVSVYIKNILPEKMKIKLVIVNHSLGQSHRFELHYFITEGHIDHWLYSTPESHKRIETDFAVAACNPA</sequence>
<dbReference type="PANTHER" id="PTHR10724:SF7">
    <property type="entry name" value="SMALL RIBOSOMAL SUBUNIT PROTEIN BS1C"/>
    <property type="match status" value="1"/>
</dbReference>